<dbReference type="GO" id="GO:0006629">
    <property type="term" value="P:lipid metabolic process"/>
    <property type="evidence" value="ECO:0007669"/>
    <property type="project" value="InterPro"/>
</dbReference>
<dbReference type="STRING" id="983967.A0A1E4SUN6"/>
<reference evidence="4" key="1">
    <citation type="submission" date="2016-04" db="EMBL/GenBank/DDBJ databases">
        <title>Comparative genomics of biotechnologically important yeasts.</title>
        <authorList>
            <consortium name="DOE Joint Genome Institute"/>
            <person name="Riley R."/>
            <person name="Haridas S."/>
            <person name="Wolfe K.H."/>
            <person name="Lopes M.R."/>
            <person name="Hittinger C.T."/>
            <person name="Goker M."/>
            <person name="Salamov A."/>
            <person name="Wisecaver J."/>
            <person name="Long T.M."/>
            <person name="Aerts A.L."/>
            <person name="Barry K."/>
            <person name="Choi C."/>
            <person name="Clum A."/>
            <person name="Coughlan A.Y."/>
            <person name="Deshpande S."/>
            <person name="Douglass A.P."/>
            <person name="Hanson S.J."/>
            <person name="Klenk H.-P."/>
            <person name="Labutti K."/>
            <person name="Lapidus A."/>
            <person name="Lindquist E."/>
            <person name="Lipzen A."/>
            <person name="Meier-Kolthoff J.P."/>
            <person name="Ohm R.A."/>
            <person name="Otillar R.P."/>
            <person name="Pangilinan J."/>
            <person name="Peng Y."/>
            <person name="Rokas A."/>
            <person name="Rosa C.A."/>
            <person name="Scheuner C."/>
            <person name="Sibirny A.A."/>
            <person name="Slot J.C."/>
            <person name="Stielow J.B."/>
            <person name="Sun H."/>
            <person name="Kurtzman C.P."/>
            <person name="Blackwell M."/>
            <person name="Grigoriev I.V."/>
            <person name="Jeffries T.W."/>
        </authorList>
    </citation>
    <scope>NUCLEOTIDE SEQUENCE [LARGE SCALE GENOMIC DNA]</scope>
    <source>
        <strain evidence="4">NRRL YB-2248</strain>
    </source>
</reference>
<dbReference type="PANTHER" id="PTHR11440">
    <property type="entry name" value="LECITHIN-CHOLESTEROL ACYLTRANSFERASE-RELATED"/>
    <property type="match status" value="1"/>
</dbReference>
<dbReference type="GO" id="GO:0008374">
    <property type="term" value="F:O-acyltransferase activity"/>
    <property type="evidence" value="ECO:0007669"/>
    <property type="project" value="InterPro"/>
</dbReference>
<gene>
    <name evidence="3" type="ORF">CANARDRAFT_9808</name>
</gene>
<dbReference type="Pfam" id="PF02450">
    <property type="entry name" value="LCAT"/>
    <property type="match status" value="1"/>
</dbReference>
<dbReference type="InterPro" id="IPR003386">
    <property type="entry name" value="LACT/PDAT_acylTrfase"/>
</dbReference>
<evidence type="ECO:0000313" key="3">
    <source>
        <dbReference type="EMBL" id="ODV83233.1"/>
    </source>
</evidence>
<dbReference type="OrthoDB" id="190846at2759"/>
<dbReference type="EMBL" id="KV453866">
    <property type="protein sequence ID" value="ODV83233.1"/>
    <property type="molecule type" value="Genomic_DNA"/>
</dbReference>
<feature type="compositionally biased region" description="Basic residues" evidence="1">
    <location>
        <begin position="1"/>
        <end position="10"/>
    </location>
</feature>
<keyword evidence="2" id="KW-0472">Membrane</keyword>
<evidence type="ECO:0008006" key="5">
    <source>
        <dbReference type="Google" id="ProtNLM"/>
    </source>
</evidence>
<feature type="region of interest" description="Disordered" evidence="1">
    <location>
        <begin position="1"/>
        <end position="29"/>
    </location>
</feature>
<dbReference type="InterPro" id="IPR029058">
    <property type="entry name" value="AB_hydrolase_fold"/>
</dbReference>
<protein>
    <recommendedName>
        <fullName evidence="5">Phospholipid:diacylglycerol acyltransferase</fullName>
    </recommendedName>
</protein>
<keyword evidence="2" id="KW-1133">Transmembrane helix</keyword>
<organism evidence="3 4">
    <name type="scientific">[Candida] arabinofermentans NRRL YB-2248</name>
    <dbReference type="NCBI Taxonomy" id="983967"/>
    <lineage>
        <taxon>Eukaryota</taxon>
        <taxon>Fungi</taxon>
        <taxon>Dikarya</taxon>
        <taxon>Ascomycota</taxon>
        <taxon>Saccharomycotina</taxon>
        <taxon>Pichiomycetes</taxon>
        <taxon>Pichiales</taxon>
        <taxon>Pichiaceae</taxon>
        <taxon>Ogataea</taxon>
        <taxon>Ogataea/Candida clade</taxon>
    </lineage>
</organism>
<feature type="transmembrane region" description="Helical" evidence="2">
    <location>
        <begin position="86"/>
        <end position="104"/>
    </location>
</feature>
<dbReference type="Proteomes" id="UP000094801">
    <property type="component" value="Unassembled WGS sequence"/>
</dbReference>
<keyword evidence="2" id="KW-0812">Transmembrane</keyword>
<dbReference type="Gene3D" id="3.40.50.1820">
    <property type="entry name" value="alpha/beta hydrolase"/>
    <property type="match status" value="1"/>
</dbReference>
<dbReference type="SUPFAM" id="SSF53474">
    <property type="entry name" value="alpha/beta-Hydrolases"/>
    <property type="match status" value="1"/>
</dbReference>
<sequence>MPPKLRKSSRLTKSSSTKDNDDGTSITSSAAKIGSTVENVIENESSITEVDVDDENVNDKVSKANDIIQQKKERSRAKALIKTKRFMFVFGVLFGTLTALYLGSRTMGKSDIFPELDNLLKFDSMSGYFEDWKDVLPSGIQRMLEETDGEELHNPSESFAIGKLLKREGFKAEHPVILVPGVISTGIESWGLEGTEDCPSEPHFRKRMWGSFYMLRTMFLDKACWLKHVMLDFETGLDPPGIILRAAQGFEAADFFMAGYWIWNKILQNLAVIGYGPGNMFSASYDWRLSYLDLERRDGYFTKLKSQIETTLHITGKKSMLAGHSMGAQVIFYFLKWVEAEGEHFGNGGPNWVNDHIDSFVDISGCLLGTPKAIVALLSGEMKDTVQLNTLAVQGLEKFFSRRERMDMLKSFGGIASMLPKGGELIWGDLNGAPDDNFAIDKDPNETLGNFIRFTEEVGEYSKKNLSMQDSIDFLLDQGPNWFTRRTQEHYSHGVAKTKKELIENEKQFNKWVNPLEVPLPYAPDLKIYAFYGVGIPTERAYTYREEKDKEVSRLNVSIDIDSKDSVMTSNGDGTISLMTHSIVHKWAQEGDNMFNPANCKVTIVEIKHDPDKFDIRGGSKTADHVDILGSAELNELLLRVASGQGDSIENTYITDLKETVANMDF</sequence>
<name>A0A1E4SUN6_9ASCO</name>
<evidence type="ECO:0000256" key="2">
    <source>
        <dbReference type="SAM" id="Phobius"/>
    </source>
</evidence>
<accession>A0A1E4SUN6</accession>
<keyword evidence="4" id="KW-1185">Reference proteome</keyword>
<evidence type="ECO:0000313" key="4">
    <source>
        <dbReference type="Proteomes" id="UP000094801"/>
    </source>
</evidence>
<dbReference type="AlphaFoldDB" id="A0A1E4SUN6"/>
<evidence type="ECO:0000256" key="1">
    <source>
        <dbReference type="SAM" id="MobiDB-lite"/>
    </source>
</evidence>
<proteinExistence type="predicted"/>